<organism evidence="1 2">
    <name type="scientific">Gossypium australe</name>
    <dbReference type="NCBI Taxonomy" id="47621"/>
    <lineage>
        <taxon>Eukaryota</taxon>
        <taxon>Viridiplantae</taxon>
        <taxon>Streptophyta</taxon>
        <taxon>Embryophyta</taxon>
        <taxon>Tracheophyta</taxon>
        <taxon>Spermatophyta</taxon>
        <taxon>Magnoliopsida</taxon>
        <taxon>eudicotyledons</taxon>
        <taxon>Gunneridae</taxon>
        <taxon>Pentapetalae</taxon>
        <taxon>rosids</taxon>
        <taxon>malvids</taxon>
        <taxon>Malvales</taxon>
        <taxon>Malvaceae</taxon>
        <taxon>Malvoideae</taxon>
        <taxon>Gossypium</taxon>
    </lineage>
</organism>
<comment type="caution">
    <text evidence="1">The sequence shown here is derived from an EMBL/GenBank/DDBJ whole genome shotgun (WGS) entry which is preliminary data.</text>
</comment>
<gene>
    <name evidence="1" type="ORF">EPI10_032322</name>
</gene>
<sequence length="191" mass="21649">MISQLTQLLAGGTEKGKSTINNSGDDNEDPIYPLGFTSVNVQAQPDTYPRRVPVTIRPQQYQANTSALVNYLTGLGSIPGDNPTNPVVPDLDDMADMDRAKVELPKQLEDQCKWLEEKFRAIENADYLCGDDAKELSLVPDLWYNQLSRAKINLWKDLTQVFMKQFNHVTDMTPDRITLQNIEKKQSESFR</sequence>
<keyword evidence="2" id="KW-1185">Reference proteome</keyword>
<dbReference type="AlphaFoldDB" id="A0A5B6X2Y1"/>
<protein>
    <submittedName>
        <fullName evidence="1">Putative DNA double-strand break repair Rad50 ATPase</fullName>
    </submittedName>
</protein>
<evidence type="ECO:0000313" key="2">
    <source>
        <dbReference type="Proteomes" id="UP000325315"/>
    </source>
</evidence>
<dbReference type="EMBL" id="SMMG02000001">
    <property type="protein sequence ID" value="KAA3488581.1"/>
    <property type="molecule type" value="Genomic_DNA"/>
</dbReference>
<dbReference type="OrthoDB" id="1432691at2759"/>
<accession>A0A5B6X2Y1</accession>
<name>A0A5B6X2Y1_9ROSI</name>
<proteinExistence type="predicted"/>
<reference evidence="1" key="1">
    <citation type="submission" date="2019-08" db="EMBL/GenBank/DDBJ databases">
        <authorList>
            <person name="Liu F."/>
        </authorList>
    </citation>
    <scope>NUCLEOTIDE SEQUENCE [LARGE SCALE GENOMIC DNA]</scope>
    <source>
        <strain evidence="1">PA1801</strain>
        <tissue evidence="1">Leaf</tissue>
    </source>
</reference>
<dbReference type="Proteomes" id="UP000325315">
    <property type="component" value="Unassembled WGS sequence"/>
</dbReference>
<evidence type="ECO:0000313" key="1">
    <source>
        <dbReference type="EMBL" id="KAA3488581.1"/>
    </source>
</evidence>